<dbReference type="InterPro" id="IPR037522">
    <property type="entry name" value="HD_GYP_dom"/>
</dbReference>
<evidence type="ECO:0000259" key="1">
    <source>
        <dbReference type="PROSITE" id="PS51831"/>
    </source>
</evidence>
<dbReference type="PROSITE" id="PS51832">
    <property type="entry name" value="HD_GYP"/>
    <property type="match status" value="1"/>
</dbReference>
<dbReference type="CDD" id="cd00077">
    <property type="entry name" value="HDc"/>
    <property type="match status" value="1"/>
</dbReference>
<dbReference type="PANTHER" id="PTHR43155:SF2">
    <property type="entry name" value="CYCLIC DI-GMP PHOSPHODIESTERASE PA4108"/>
    <property type="match status" value="1"/>
</dbReference>
<gene>
    <name evidence="3" type="ORF">EYB31_04310</name>
</gene>
<feature type="domain" description="HD-GYP" evidence="2">
    <location>
        <begin position="113"/>
        <end position="309"/>
    </location>
</feature>
<feature type="domain" description="HD" evidence="1">
    <location>
        <begin position="135"/>
        <end position="258"/>
    </location>
</feature>
<dbReference type="SMART" id="SM00471">
    <property type="entry name" value="HDc"/>
    <property type="match status" value="1"/>
</dbReference>
<protein>
    <submittedName>
        <fullName evidence="3">HD-GYP domain-containing protein</fullName>
    </submittedName>
</protein>
<reference evidence="3 4" key="1">
    <citation type="submission" date="2019-02" db="EMBL/GenBank/DDBJ databases">
        <title>Paenibacillus sp. nov., isolated from surface-sterilized tissue of Thalictrum simplex L.</title>
        <authorList>
            <person name="Tuo L."/>
        </authorList>
    </citation>
    <scope>NUCLEOTIDE SEQUENCE [LARGE SCALE GENOMIC DNA]</scope>
    <source>
        <strain evidence="3 4">N2SHLJ1</strain>
    </source>
</reference>
<evidence type="ECO:0000313" key="4">
    <source>
        <dbReference type="Proteomes" id="UP000293142"/>
    </source>
</evidence>
<comment type="caution">
    <text evidence="3">The sequence shown here is derived from an EMBL/GenBank/DDBJ whole genome shotgun (WGS) entry which is preliminary data.</text>
</comment>
<dbReference type="InterPro" id="IPR003607">
    <property type="entry name" value="HD/PDEase_dom"/>
</dbReference>
<dbReference type="Proteomes" id="UP000293142">
    <property type="component" value="Unassembled WGS sequence"/>
</dbReference>
<dbReference type="Pfam" id="PF13487">
    <property type="entry name" value="HD_5"/>
    <property type="match status" value="1"/>
</dbReference>
<evidence type="ECO:0000313" key="3">
    <source>
        <dbReference type="EMBL" id="TBL81314.1"/>
    </source>
</evidence>
<dbReference type="InterPro" id="IPR006674">
    <property type="entry name" value="HD_domain"/>
</dbReference>
<dbReference type="PROSITE" id="PS51831">
    <property type="entry name" value="HD"/>
    <property type="match status" value="1"/>
</dbReference>
<dbReference type="PANTHER" id="PTHR43155">
    <property type="entry name" value="CYCLIC DI-GMP PHOSPHODIESTERASE PA4108-RELATED"/>
    <property type="match status" value="1"/>
</dbReference>
<keyword evidence="4" id="KW-1185">Reference proteome</keyword>
<name>A0A4Q9DW71_9BACL</name>
<dbReference type="OrthoDB" id="9759601at2"/>
<organism evidence="3 4">
    <name type="scientific">Paenibacillus thalictri</name>
    <dbReference type="NCBI Taxonomy" id="2527873"/>
    <lineage>
        <taxon>Bacteria</taxon>
        <taxon>Bacillati</taxon>
        <taxon>Bacillota</taxon>
        <taxon>Bacilli</taxon>
        <taxon>Bacillales</taxon>
        <taxon>Paenibacillaceae</taxon>
        <taxon>Paenibacillus</taxon>
    </lineage>
</organism>
<dbReference type="AlphaFoldDB" id="A0A4Q9DW71"/>
<accession>A0A4Q9DW71</accession>
<dbReference type="EMBL" id="SIRE01000003">
    <property type="protein sequence ID" value="TBL81314.1"/>
    <property type="molecule type" value="Genomic_DNA"/>
</dbReference>
<dbReference type="Gene3D" id="1.10.3210.10">
    <property type="entry name" value="Hypothetical protein af1432"/>
    <property type="match status" value="1"/>
</dbReference>
<evidence type="ECO:0000259" key="2">
    <source>
        <dbReference type="PROSITE" id="PS51832"/>
    </source>
</evidence>
<dbReference type="SUPFAM" id="SSF109604">
    <property type="entry name" value="HD-domain/PDEase-like"/>
    <property type="match status" value="1"/>
</dbReference>
<dbReference type="RefSeq" id="WP_131012025.1">
    <property type="nucleotide sequence ID" value="NZ_SIRE01000003.1"/>
</dbReference>
<proteinExistence type="predicted"/>
<sequence>MRKVHISFAKQGDVLARPVLSANGSNLIGVGVKLTDRYIERLQSYGVDYLFLEDRHTTDIFPEEIVRDETRKKAIETVYKTMVDLTSSPSVKNKAISKDMGLTYQKIFSEILTDLTSNRGLMVSLSNLHVKEGYLFHHSVNVGILAGIMGMAKGYNRIQLTELGVGALLFDIGMTVFPDELWQKNTDFTGEQRERIKKHTEEGFNLLRKQFDVSLLSAHCALQHHERYDGTGYPRGLKQDEIHEYAQIVAIADVYDALTSPRPYRIGYSPGEAIEFLYANGNQWFNVELIKIFCSHIAVYPIATTVQLNTGQIGVVTALNASASHRPIVRIIQEPGGHPVYSAYEIDLQKQMNITIARTI</sequence>